<dbReference type="InterPro" id="IPR011010">
    <property type="entry name" value="DNA_brk_join_enz"/>
</dbReference>
<name>S9RQB6_9RHOB</name>
<dbReference type="GO" id="GO:0015074">
    <property type="term" value="P:DNA integration"/>
    <property type="evidence" value="ECO:0007669"/>
    <property type="project" value="UniProtKB-KW"/>
</dbReference>
<reference evidence="7" key="1">
    <citation type="journal article" date="2013" name="Stand. Genomic Sci.">
        <title>Genome sequence of the Litoreibacter arenae type strain (DSM 19593(T)), a member of the Roseobacter clade isolated from sea sand.</title>
        <authorList>
            <person name="Riedel T."/>
            <person name="Fiebig A."/>
            <person name="Petersen J."/>
            <person name="Gronow S."/>
            <person name="Kyrpides N.C."/>
            <person name="Goker M."/>
            <person name="Klenk H.P."/>
        </authorList>
    </citation>
    <scope>NUCLEOTIDE SEQUENCE [LARGE SCALE GENOMIC DNA]</scope>
    <source>
        <strain evidence="7">DSM 19593</strain>
    </source>
</reference>
<dbReference type="PANTHER" id="PTHR30349:SF41">
    <property type="entry name" value="INTEGRASE_RECOMBINASE PROTEIN MJ0367-RELATED"/>
    <property type="match status" value="1"/>
</dbReference>
<accession>S9RQB6</accession>
<dbReference type="RefSeq" id="WP_021100161.1">
    <property type="nucleotide sequence ID" value="NZ_KE557306.1"/>
</dbReference>
<dbReference type="InterPro" id="IPR002104">
    <property type="entry name" value="Integrase_catalytic"/>
</dbReference>
<dbReference type="InterPro" id="IPR013762">
    <property type="entry name" value="Integrase-like_cat_sf"/>
</dbReference>
<dbReference type="PATRIC" id="fig|1123360.3.peg.1581"/>
<dbReference type="AlphaFoldDB" id="S9RQB6"/>
<dbReference type="InterPro" id="IPR050090">
    <property type="entry name" value="Tyrosine_recombinase_XerCD"/>
</dbReference>
<evidence type="ECO:0000256" key="3">
    <source>
        <dbReference type="ARBA" id="ARBA00023125"/>
    </source>
</evidence>
<dbReference type="CDD" id="cd00397">
    <property type="entry name" value="DNA_BRE_C"/>
    <property type="match status" value="1"/>
</dbReference>
<keyword evidence="7" id="KW-1185">Reference proteome</keyword>
<dbReference type="eggNOG" id="COG4974">
    <property type="taxonomic scope" value="Bacteria"/>
</dbReference>
<dbReference type="GO" id="GO:0003677">
    <property type="term" value="F:DNA binding"/>
    <property type="evidence" value="ECO:0007669"/>
    <property type="project" value="UniProtKB-KW"/>
</dbReference>
<evidence type="ECO:0000313" key="7">
    <source>
        <dbReference type="Proteomes" id="UP000015351"/>
    </source>
</evidence>
<evidence type="ECO:0000259" key="5">
    <source>
        <dbReference type="PROSITE" id="PS51898"/>
    </source>
</evidence>
<organism evidence="6 7">
    <name type="scientific">Litoreibacter arenae DSM 19593</name>
    <dbReference type="NCBI Taxonomy" id="1123360"/>
    <lineage>
        <taxon>Bacteria</taxon>
        <taxon>Pseudomonadati</taxon>
        <taxon>Pseudomonadota</taxon>
        <taxon>Alphaproteobacteria</taxon>
        <taxon>Rhodobacterales</taxon>
        <taxon>Roseobacteraceae</taxon>
        <taxon>Litoreibacter</taxon>
    </lineage>
</organism>
<protein>
    <submittedName>
        <fullName evidence="6">Site-specific recombinase XerC</fullName>
    </submittedName>
</protein>
<dbReference type="Proteomes" id="UP000015351">
    <property type="component" value="Unassembled WGS sequence"/>
</dbReference>
<evidence type="ECO:0000256" key="2">
    <source>
        <dbReference type="ARBA" id="ARBA00022908"/>
    </source>
</evidence>
<comment type="similarity">
    <text evidence="1">Belongs to the 'phage' integrase family.</text>
</comment>
<keyword evidence="2" id="KW-0229">DNA integration</keyword>
<dbReference type="PROSITE" id="PS51898">
    <property type="entry name" value="TYR_RECOMBINASE"/>
    <property type="match status" value="1"/>
</dbReference>
<proteinExistence type="inferred from homology"/>
<dbReference type="EMBL" id="AONI01000009">
    <property type="protein sequence ID" value="EPX80255.1"/>
    <property type="molecule type" value="Genomic_DNA"/>
</dbReference>
<dbReference type="HOGENOM" id="CLU_798834_0_0_5"/>
<feature type="domain" description="Tyr recombinase" evidence="5">
    <location>
        <begin position="127"/>
        <end position="336"/>
    </location>
</feature>
<dbReference type="OrthoDB" id="7354488at2"/>
<dbReference type="Gene3D" id="1.10.443.10">
    <property type="entry name" value="Intergrase catalytic core"/>
    <property type="match status" value="1"/>
</dbReference>
<evidence type="ECO:0000256" key="1">
    <source>
        <dbReference type="ARBA" id="ARBA00008857"/>
    </source>
</evidence>
<evidence type="ECO:0000256" key="4">
    <source>
        <dbReference type="ARBA" id="ARBA00023172"/>
    </source>
</evidence>
<gene>
    <name evidence="6" type="ORF">thalar_01595</name>
</gene>
<dbReference type="PANTHER" id="PTHR30349">
    <property type="entry name" value="PHAGE INTEGRASE-RELATED"/>
    <property type="match status" value="1"/>
</dbReference>
<keyword evidence="4" id="KW-0233">DNA recombination</keyword>
<sequence length="340" mass="39135">MAKRVEQNERTKRDYIFFLEETEGLDEKSTDKVLAAILKFEESTGFKPFTKFHIEQAARFKRDLNRAKNPRTGKPLSHATIDATLALVRKFFTWLAGRNGYRSKFTYSDAAYFKNNRKNARIAHAQRDVPYSSMKAALHAFQAMPNSTETQRRDKALFAFLMLTGARIGAVATLKLKHVNLTECHVRQDSREVATKNSKDIDTWFFPVDAAYQECFTAWLNFLKNEKFFGPEDALFPKALVGIKEGEGFANLGLSREGYSSTANLNKIIRTAFANVQMPEYTPHSFRKTLFLYGAERCETLEEIKAWSRNLGHENLATSYNSYLPMSRERQREILQKFRG</sequence>
<dbReference type="STRING" id="1123360.thalar_01595"/>
<dbReference type="GO" id="GO:0006310">
    <property type="term" value="P:DNA recombination"/>
    <property type="evidence" value="ECO:0007669"/>
    <property type="project" value="UniProtKB-KW"/>
</dbReference>
<keyword evidence="3" id="KW-0238">DNA-binding</keyword>
<evidence type="ECO:0000313" key="6">
    <source>
        <dbReference type="EMBL" id="EPX80255.1"/>
    </source>
</evidence>
<comment type="caution">
    <text evidence="6">The sequence shown here is derived from an EMBL/GenBank/DDBJ whole genome shotgun (WGS) entry which is preliminary data.</text>
</comment>
<dbReference type="SUPFAM" id="SSF56349">
    <property type="entry name" value="DNA breaking-rejoining enzymes"/>
    <property type="match status" value="1"/>
</dbReference>
<dbReference type="Pfam" id="PF00589">
    <property type="entry name" value="Phage_integrase"/>
    <property type="match status" value="1"/>
</dbReference>